<dbReference type="PANTHER" id="PTHR47936">
    <property type="entry name" value="PPR_LONG DOMAIN-CONTAINING PROTEIN"/>
    <property type="match status" value="1"/>
</dbReference>
<dbReference type="Proteomes" id="UP001642484">
    <property type="component" value="Unassembled WGS sequence"/>
</dbReference>
<name>A0ABP0MEI7_9DINO</name>
<protein>
    <submittedName>
        <fullName evidence="3">Uncharacterized protein</fullName>
    </submittedName>
</protein>
<dbReference type="Pfam" id="PF13812">
    <property type="entry name" value="PPR_3"/>
    <property type="match status" value="1"/>
</dbReference>
<dbReference type="InterPro" id="IPR002885">
    <property type="entry name" value="PPR_rpt"/>
</dbReference>
<dbReference type="PROSITE" id="PS51375">
    <property type="entry name" value="PPR"/>
    <property type="match status" value="1"/>
</dbReference>
<comment type="caution">
    <text evidence="3">The sequence shown here is derived from an EMBL/GenBank/DDBJ whole genome shotgun (WGS) entry which is preliminary data.</text>
</comment>
<proteinExistence type="predicted"/>
<dbReference type="InterPro" id="IPR011990">
    <property type="entry name" value="TPR-like_helical_dom_sf"/>
</dbReference>
<evidence type="ECO:0000313" key="3">
    <source>
        <dbReference type="EMBL" id="CAK9049503.1"/>
    </source>
</evidence>
<evidence type="ECO:0000256" key="1">
    <source>
        <dbReference type="ARBA" id="ARBA00022737"/>
    </source>
</evidence>
<dbReference type="Gene3D" id="1.25.40.10">
    <property type="entry name" value="Tetratricopeptide repeat domain"/>
    <property type="match status" value="3"/>
</dbReference>
<dbReference type="PANTHER" id="PTHR47936:SF1">
    <property type="entry name" value="PENTATRICOPEPTIDE REPEAT-CONTAINING PROTEIN GUN1, CHLOROPLASTIC"/>
    <property type="match status" value="1"/>
</dbReference>
<gene>
    <name evidence="3" type="ORF">CCMP2556_LOCUS25330</name>
</gene>
<organism evidence="3 4">
    <name type="scientific">Durusdinium trenchii</name>
    <dbReference type="NCBI Taxonomy" id="1381693"/>
    <lineage>
        <taxon>Eukaryota</taxon>
        <taxon>Sar</taxon>
        <taxon>Alveolata</taxon>
        <taxon>Dinophyceae</taxon>
        <taxon>Suessiales</taxon>
        <taxon>Symbiodiniaceae</taxon>
        <taxon>Durusdinium</taxon>
    </lineage>
</organism>
<accession>A0ABP0MEI7</accession>
<keyword evidence="1" id="KW-0677">Repeat</keyword>
<sequence length="548" mass="62917">MWHCIVLRHQEADGSSDVVPRKRCGLGSPQLERRRTQVRALPQEDGATWQDAIRLLAEAQQLRAVPIEAYEEAAERCRDAAPLRVERLLEEVKEAKLSPSRRLYQAVVVSYGDAQSWQKALHWLLEARQSAGLTTQMMSSFLLSCVKVEDWDLAWPQALYLLVDACPRWGLVPSSEHFALVLQSLPRNQVSWRIATELLAEMKLLGLQYTPQCYGGAAHTFALRWQGALELLLEARQRSVQTAIHPTVENLAEEARRGAEALRPFWDAAPSRRSLLARWSHALDLFFQEIQCGSPQTLEDYRAAIKACPRFYWKLCLHLLEQMKTSLGPDRLSYREAMRTCNRGLYSYEAALGLFEDMTVQQLEPTVEEHNEVLLAYITGNRWEEAFRHFAKMQSEGPPPNVQSYCMVLYACADSSEVTAWSSAIRYWSDMREDKITPDFDAYDMLLLVAERSERWDWSRQLLDTLFKLNAPYTVTMFNAALNAARRGKRWELAQSLIRDMSDELLLPTIVSYSFAVDACEKADRFDVATQLLESSSRLNERRGRWGR</sequence>
<evidence type="ECO:0000256" key="2">
    <source>
        <dbReference type="PROSITE-ProRule" id="PRU00708"/>
    </source>
</evidence>
<evidence type="ECO:0000313" key="4">
    <source>
        <dbReference type="Proteomes" id="UP001642484"/>
    </source>
</evidence>
<reference evidence="3 4" key="1">
    <citation type="submission" date="2024-02" db="EMBL/GenBank/DDBJ databases">
        <authorList>
            <person name="Chen Y."/>
            <person name="Shah S."/>
            <person name="Dougan E. K."/>
            <person name="Thang M."/>
            <person name="Chan C."/>
        </authorList>
    </citation>
    <scope>NUCLEOTIDE SEQUENCE [LARGE SCALE GENOMIC DNA]</scope>
</reference>
<feature type="repeat" description="PPR" evidence="2">
    <location>
        <begin position="366"/>
        <end position="400"/>
    </location>
</feature>
<keyword evidence="4" id="KW-1185">Reference proteome</keyword>
<dbReference type="EMBL" id="CAXAMN010017002">
    <property type="protein sequence ID" value="CAK9049503.1"/>
    <property type="molecule type" value="Genomic_DNA"/>
</dbReference>